<gene>
    <name evidence="2" type="ORF">HF526_27760</name>
</gene>
<proteinExistence type="predicted"/>
<accession>A0ABX1SL03</accession>
<keyword evidence="3" id="KW-1185">Reference proteome</keyword>
<organism evidence="2 3">
    <name type="scientific">Pseudonocardia acidicola</name>
    <dbReference type="NCBI Taxonomy" id="2724939"/>
    <lineage>
        <taxon>Bacteria</taxon>
        <taxon>Bacillati</taxon>
        <taxon>Actinomycetota</taxon>
        <taxon>Actinomycetes</taxon>
        <taxon>Pseudonocardiales</taxon>
        <taxon>Pseudonocardiaceae</taxon>
        <taxon>Pseudonocardia</taxon>
    </lineage>
</organism>
<comment type="caution">
    <text evidence="2">The sequence shown here is derived from an EMBL/GenBank/DDBJ whole genome shotgun (WGS) entry which is preliminary data.</text>
</comment>
<reference evidence="2 3" key="1">
    <citation type="submission" date="2020-04" db="EMBL/GenBank/DDBJ databases">
        <authorList>
            <person name="Klaysubun C."/>
            <person name="Duangmal K."/>
            <person name="Lipun K."/>
        </authorList>
    </citation>
    <scope>NUCLEOTIDE SEQUENCE [LARGE SCALE GENOMIC DNA]</scope>
    <source>
        <strain evidence="2 3">K10HN5</strain>
    </source>
</reference>
<evidence type="ECO:0000313" key="3">
    <source>
        <dbReference type="Proteomes" id="UP000820669"/>
    </source>
</evidence>
<dbReference type="Proteomes" id="UP000820669">
    <property type="component" value="Unassembled WGS sequence"/>
</dbReference>
<feature type="non-terminal residue" evidence="2">
    <location>
        <position position="178"/>
    </location>
</feature>
<feature type="compositionally biased region" description="Basic and acidic residues" evidence="1">
    <location>
        <begin position="67"/>
        <end position="83"/>
    </location>
</feature>
<feature type="compositionally biased region" description="Low complexity" evidence="1">
    <location>
        <begin position="127"/>
        <end position="178"/>
    </location>
</feature>
<protein>
    <submittedName>
        <fullName evidence="2">Uncharacterized protein</fullName>
    </submittedName>
</protein>
<sequence>MSTYTDGAPPSVSPGAEDGPGPPAQVEPEANADGNGPEASGSSWLQEEMRRRMEVNRSTGGGRHARREGVDRPGVEEYLDRHIPRAPQPAERSAVRPGDAARPARTAWMPDPYAPTGLRLPPPAGPGTPFGTGPDLPVHGRSPAPAVHPAAVPDAPSVAAPDVAPPAAAAVRPAPAAP</sequence>
<feature type="region of interest" description="Disordered" evidence="1">
    <location>
        <begin position="1"/>
        <end position="178"/>
    </location>
</feature>
<evidence type="ECO:0000256" key="1">
    <source>
        <dbReference type="SAM" id="MobiDB-lite"/>
    </source>
</evidence>
<evidence type="ECO:0000313" key="2">
    <source>
        <dbReference type="EMBL" id="NMI01072.1"/>
    </source>
</evidence>
<dbReference type="EMBL" id="JAAXLA010000072">
    <property type="protein sequence ID" value="NMI01072.1"/>
    <property type="molecule type" value="Genomic_DNA"/>
</dbReference>
<name>A0ABX1SL03_9PSEU</name>